<dbReference type="Proteomes" id="UP000657385">
    <property type="component" value="Unassembled WGS sequence"/>
</dbReference>
<dbReference type="AlphaFoldDB" id="A0A931B2S2"/>
<reference evidence="2" key="1">
    <citation type="submission" date="2020-11" db="EMBL/GenBank/DDBJ databases">
        <title>Isolation and identification of active actinomycetes.</title>
        <authorList>
            <person name="Yu B."/>
        </authorList>
    </citation>
    <scope>NUCLEOTIDE SEQUENCE</scope>
    <source>
        <strain evidence="2">NEAU-YB345</strain>
    </source>
</reference>
<dbReference type="InterPro" id="IPR002575">
    <property type="entry name" value="Aminoglycoside_PTrfase"/>
</dbReference>
<comment type="caution">
    <text evidence="2">The sequence shown here is derived from an EMBL/GenBank/DDBJ whole genome shotgun (WGS) entry which is preliminary data.</text>
</comment>
<organism evidence="2 3">
    <name type="scientific">Streptacidiphilus fuscans</name>
    <dbReference type="NCBI Taxonomy" id="2789292"/>
    <lineage>
        <taxon>Bacteria</taxon>
        <taxon>Bacillati</taxon>
        <taxon>Actinomycetota</taxon>
        <taxon>Actinomycetes</taxon>
        <taxon>Kitasatosporales</taxon>
        <taxon>Streptomycetaceae</taxon>
        <taxon>Streptacidiphilus</taxon>
    </lineage>
</organism>
<dbReference type="Pfam" id="PF01636">
    <property type="entry name" value="APH"/>
    <property type="match status" value="1"/>
</dbReference>
<evidence type="ECO:0000259" key="1">
    <source>
        <dbReference type="Pfam" id="PF01636"/>
    </source>
</evidence>
<dbReference type="Gene3D" id="3.90.1200.10">
    <property type="match status" value="1"/>
</dbReference>
<evidence type="ECO:0000313" key="2">
    <source>
        <dbReference type="EMBL" id="MBF9069309.1"/>
    </source>
</evidence>
<dbReference type="Gene3D" id="3.30.200.20">
    <property type="entry name" value="Phosphorylase Kinase, domain 1"/>
    <property type="match status" value="1"/>
</dbReference>
<dbReference type="PANTHER" id="PTHR21310:SF42">
    <property type="entry name" value="BIFUNCTIONAL AAC_APH"/>
    <property type="match status" value="1"/>
</dbReference>
<name>A0A931B2S2_9ACTN</name>
<keyword evidence="3" id="KW-1185">Reference proteome</keyword>
<dbReference type="InterPro" id="IPR011009">
    <property type="entry name" value="Kinase-like_dom_sf"/>
</dbReference>
<dbReference type="InterPro" id="IPR051678">
    <property type="entry name" value="AGP_Transferase"/>
</dbReference>
<dbReference type="PANTHER" id="PTHR21310">
    <property type="entry name" value="AMINOGLYCOSIDE PHOSPHOTRANSFERASE-RELATED-RELATED"/>
    <property type="match status" value="1"/>
</dbReference>
<accession>A0A931B2S2</accession>
<evidence type="ECO:0000313" key="3">
    <source>
        <dbReference type="Proteomes" id="UP000657385"/>
    </source>
</evidence>
<protein>
    <submittedName>
        <fullName evidence="2">Aminoglycoside phosphotransferase family protein</fullName>
    </submittedName>
</protein>
<dbReference type="CDD" id="cd05155">
    <property type="entry name" value="APH_ChoK_like_1"/>
    <property type="match status" value="1"/>
</dbReference>
<dbReference type="SUPFAM" id="SSF56112">
    <property type="entry name" value="Protein kinase-like (PK-like)"/>
    <property type="match status" value="1"/>
</dbReference>
<gene>
    <name evidence="2" type="ORF">I2501_14885</name>
</gene>
<proteinExistence type="predicted"/>
<feature type="domain" description="Aminoglycoside phosphotransferase" evidence="1">
    <location>
        <begin position="33"/>
        <end position="252"/>
    </location>
</feature>
<dbReference type="EMBL" id="JADPRT010000005">
    <property type="protein sequence ID" value="MBF9069309.1"/>
    <property type="molecule type" value="Genomic_DNA"/>
</dbReference>
<sequence>MHADETEIDLPLVRRLVAEQFPQWAALPVERVDSAGTSNAMFRLGEEMVVRLPRIAGAAADVEKEQHWLRRLAPQLPCAVPAPLGVGTPAHGYPWAWSVYGWLDGVNPTVGQDALPESEQLADDLAADLAAFVTALHRIDPDGGPASYRSEPLSARDQATRRAIADLHELIDADAATAVWEAALRAPEWSGPTVWIHADLQPGNVLVADGRLSAVIDFGCLGLGDPAVDLITAWYVLPRHARPAFRAAVASVSPAEADDAAWARGRGWALSVAVAELRYYQATNPVMATIARHVIAEVSCGDGPW</sequence>